<gene>
    <name evidence="5 7" type="primary">rpmF</name>
    <name evidence="7" type="ORF">Q4F26_05750</name>
</gene>
<keyword evidence="2 5" id="KW-0689">Ribosomal protein</keyword>
<accession>A0AA43UD87</accession>
<dbReference type="InterPro" id="IPR044957">
    <property type="entry name" value="Ribosomal_bL32_bact"/>
</dbReference>
<evidence type="ECO:0000313" key="8">
    <source>
        <dbReference type="Proteomes" id="UP001171751"/>
    </source>
</evidence>
<evidence type="ECO:0000313" key="7">
    <source>
        <dbReference type="EMBL" id="MDO5457835.1"/>
    </source>
</evidence>
<feature type="region of interest" description="Disordered" evidence="6">
    <location>
        <begin position="1"/>
        <end position="29"/>
    </location>
</feature>
<dbReference type="PANTHER" id="PTHR35534">
    <property type="entry name" value="50S RIBOSOMAL PROTEIN L32"/>
    <property type="match status" value="1"/>
</dbReference>
<name>A0AA43UD87_9LACT</name>
<dbReference type="InterPro" id="IPR002677">
    <property type="entry name" value="Ribosomal_bL32"/>
</dbReference>
<proteinExistence type="inferred from homology"/>
<dbReference type="EMBL" id="JAUNQW010000028">
    <property type="protein sequence ID" value="MDO5457835.1"/>
    <property type="molecule type" value="Genomic_DNA"/>
</dbReference>
<dbReference type="GO" id="GO:0003735">
    <property type="term" value="F:structural constituent of ribosome"/>
    <property type="evidence" value="ECO:0007669"/>
    <property type="project" value="InterPro"/>
</dbReference>
<dbReference type="HAMAP" id="MF_00340">
    <property type="entry name" value="Ribosomal_bL32"/>
    <property type="match status" value="1"/>
</dbReference>
<evidence type="ECO:0000256" key="6">
    <source>
        <dbReference type="SAM" id="MobiDB-lite"/>
    </source>
</evidence>
<dbReference type="GO" id="GO:0006412">
    <property type="term" value="P:translation"/>
    <property type="evidence" value="ECO:0007669"/>
    <property type="project" value="UniProtKB-UniRule"/>
</dbReference>
<keyword evidence="3 5" id="KW-0687">Ribonucleoprotein</keyword>
<evidence type="ECO:0000256" key="2">
    <source>
        <dbReference type="ARBA" id="ARBA00022980"/>
    </source>
</evidence>
<dbReference type="NCBIfam" id="TIGR01031">
    <property type="entry name" value="rpmF_bact"/>
    <property type="match status" value="1"/>
</dbReference>
<feature type="compositionally biased region" description="Basic residues" evidence="6">
    <location>
        <begin position="1"/>
        <end position="22"/>
    </location>
</feature>
<dbReference type="AlphaFoldDB" id="A0AA43UD87"/>
<evidence type="ECO:0000256" key="4">
    <source>
        <dbReference type="ARBA" id="ARBA00035178"/>
    </source>
</evidence>
<evidence type="ECO:0000256" key="3">
    <source>
        <dbReference type="ARBA" id="ARBA00023274"/>
    </source>
</evidence>
<comment type="caution">
    <text evidence="7">The sequence shown here is derived from an EMBL/GenBank/DDBJ whole genome shotgun (WGS) entry which is preliminary data.</text>
</comment>
<evidence type="ECO:0000256" key="1">
    <source>
        <dbReference type="ARBA" id="ARBA00008560"/>
    </source>
</evidence>
<organism evidence="7 8">
    <name type="scientific">Atopococcus tabaci</name>
    <dbReference type="NCBI Taxonomy" id="269774"/>
    <lineage>
        <taxon>Bacteria</taxon>
        <taxon>Bacillati</taxon>
        <taxon>Bacillota</taxon>
        <taxon>Bacilli</taxon>
        <taxon>Lactobacillales</taxon>
        <taxon>Carnobacteriaceae</taxon>
        <taxon>Atopococcus</taxon>
    </lineage>
</organism>
<dbReference type="InterPro" id="IPR011332">
    <property type="entry name" value="Ribosomal_zn-bd"/>
</dbReference>
<dbReference type="GO" id="GO:0015934">
    <property type="term" value="C:large ribosomal subunit"/>
    <property type="evidence" value="ECO:0007669"/>
    <property type="project" value="InterPro"/>
</dbReference>
<dbReference type="Pfam" id="PF01783">
    <property type="entry name" value="Ribosomal_L32p"/>
    <property type="match status" value="1"/>
</dbReference>
<dbReference type="SUPFAM" id="SSF57829">
    <property type="entry name" value="Zn-binding ribosomal proteins"/>
    <property type="match status" value="1"/>
</dbReference>
<evidence type="ECO:0000256" key="5">
    <source>
        <dbReference type="HAMAP-Rule" id="MF_00340"/>
    </source>
</evidence>
<protein>
    <recommendedName>
        <fullName evidence="4 5">Large ribosomal subunit protein bL32</fullName>
    </recommendedName>
</protein>
<reference evidence="7" key="1">
    <citation type="submission" date="2023-07" db="EMBL/GenBank/DDBJ databases">
        <title>Between Cages and Wild: Unraveling the Impact of Captivity on Animal Microbiomes and Antimicrobial Resistance.</title>
        <authorList>
            <person name="Schmartz G.P."/>
            <person name="Rehner J."/>
            <person name="Schuff M.J."/>
            <person name="Becker S.L."/>
            <person name="Kravczyk M."/>
            <person name="Gurevich A."/>
            <person name="Francke R."/>
            <person name="Mueller R."/>
            <person name="Keller V."/>
            <person name="Keller A."/>
        </authorList>
    </citation>
    <scope>NUCLEOTIDE SEQUENCE</scope>
    <source>
        <strain evidence="7">S39M_St_73</strain>
    </source>
</reference>
<dbReference type="Proteomes" id="UP001171751">
    <property type="component" value="Unassembled WGS sequence"/>
</dbReference>
<comment type="similarity">
    <text evidence="1 5">Belongs to the bacterial ribosomal protein bL32 family.</text>
</comment>
<keyword evidence="8" id="KW-1185">Reference proteome</keyword>
<sequence length="57" mass="6441">MAVPKRRTSKTVKNQRRTHKKLSSPSISPCSNCGEMKRNHYVCSNCGQYDGKEVVSK</sequence>
<dbReference type="PANTHER" id="PTHR35534:SF2">
    <property type="entry name" value="LARGE RIBOSOMAL SUBUNIT PROTEIN BL32"/>
    <property type="match status" value="1"/>
</dbReference>